<name>B5Y721_COPPD</name>
<reference evidence="3" key="1">
    <citation type="submission" date="2008-08" db="EMBL/GenBank/DDBJ databases">
        <title>The complete genome sequence of Coprothermobacter proteolyticus strain ATCC 5245 / DSM 5265 / BT.</title>
        <authorList>
            <person name="Dodson R.J."/>
            <person name="Durkin A.S."/>
            <person name="Wu M."/>
            <person name="Eisen J."/>
            <person name="Sutton G."/>
        </authorList>
    </citation>
    <scope>NUCLEOTIDE SEQUENCE [LARGE SCALE GENOMIC DNA]</scope>
    <source>
        <strain evidence="3">ATCC 35245 / DSM 5265 / OCM 4 / BT</strain>
    </source>
</reference>
<organism evidence="2 3">
    <name type="scientific">Coprothermobacter proteolyticus (strain ATCC 35245 / DSM 5265 / OCM 4 / BT)</name>
    <dbReference type="NCBI Taxonomy" id="309798"/>
    <lineage>
        <taxon>Bacteria</taxon>
        <taxon>Pseudomonadati</taxon>
        <taxon>Coprothermobacterota</taxon>
        <taxon>Coprothermobacteria</taxon>
        <taxon>Coprothermobacterales</taxon>
        <taxon>Coprothermobacteraceae</taxon>
        <taxon>Coprothermobacter</taxon>
    </lineage>
</organism>
<accession>B5Y721</accession>
<reference evidence="2 3" key="2">
    <citation type="journal article" date="2014" name="Genome Announc.">
        <title>Complete Genome Sequence of Coprothermobacter proteolyticus DSM 5265.</title>
        <authorList>
            <person name="Alexiev A."/>
            <person name="Coil D.A."/>
            <person name="Badger J.H."/>
            <person name="Enticknap J."/>
            <person name="Ward N."/>
            <person name="Robb F.T."/>
            <person name="Eisen J.A."/>
        </authorList>
    </citation>
    <scope>NUCLEOTIDE SEQUENCE [LARGE SCALE GENOMIC DNA]</scope>
    <source>
        <strain evidence="3">ATCC 35245 / DSM 5265 / OCM 4 / BT</strain>
    </source>
</reference>
<protein>
    <submittedName>
        <fullName evidence="2">Uncharacterized protein</fullName>
    </submittedName>
</protein>
<evidence type="ECO:0000256" key="1">
    <source>
        <dbReference type="SAM" id="MobiDB-lite"/>
    </source>
</evidence>
<evidence type="ECO:0000313" key="2">
    <source>
        <dbReference type="EMBL" id="ACI17608.1"/>
    </source>
</evidence>
<keyword evidence="3" id="KW-1185">Reference proteome</keyword>
<dbReference type="EMBL" id="CP001145">
    <property type="protein sequence ID" value="ACI17608.1"/>
    <property type="molecule type" value="Genomic_DNA"/>
</dbReference>
<sequence>MKAQKEETRCESDEKEESTHKRVKKRRCGGVCQGTARTWF</sequence>
<dbReference type="Proteomes" id="UP000001732">
    <property type="component" value="Chromosome"/>
</dbReference>
<evidence type="ECO:0000313" key="3">
    <source>
        <dbReference type="Proteomes" id="UP000001732"/>
    </source>
</evidence>
<feature type="region of interest" description="Disordered" evidence="1">
    <location>
        <begin position="1"/>
        <end position="22"/>
    </location>
</feature>
<dbReference type="AlphaFoldDB" id="B5Y721"/>
<feature type="compositionally biased region" description="Basic and acidic residues" evidence="1">
    <location>
        <begin position="1"/>
        <end position="20"/>
    </location>
</feature>
<gene>
    <name evidence="2" type="ordered locus">COPRO5265_0198</name>
</gene>
<proteinExistence type="predicted"/>